<keyword evidence="5 7" id="KW-0472">Membrane</keyword>
<feature type="transmembrane region" description="Helical" evidence="7">
    <location>
        <begin position="262"/>
        <end position="284"/>
    </location>
</feature>
<feature type="transmembrane region" description="Helical" evidence="7">
    <location>
        <begin position="479"/>
        <end position="499"/>
    </location>
</feature>
<keyword evidence="4 7" id="KW-1133">Transmembrane helix</keyword>
<keyword evidence="3 7" id="KW-0812">Transmembrane</keyword>
<evidence type="ECO:0000256" key="5">
    <source>
        <dbReference type="ARBA" id="ARBA00023136"/>
    </source>
</evidence>
<dbReference type="Pfam" id="PF05346">
    <property type="entry name" value="DUF747"/>
    <property type="match status" value="1"/>
</dbReference>
<dbReference type="AlphaFoldDB" id="G3BBL9"/>
<dbReference type="OrthoDB" id="5376140at2759"/>
<dbReference type="HOGENOM" id="CLU_003655_1_1_1"/>
<feature type="compositionally biased region" description="Low complexity" evidence="6">
    <location>
        <begin position="34"/>
        <end position="59"/>
    </location>
</feature>
<evidence type="ECO:0000313" key="8">
    <source>
        <dbReference type="EMBL" id="EGV61572.1"/>
    </source>
</evidence>
<proteinExistence type="inferred from homology"/>
<name>G3BBL9_CANTC</name>
<dbReference type="EMBL" id="GL996527">
    <property type="protein sequence ID" value="EGV61572.1"/>
    <property type="molecule type" value="Genomic_DNA"/>
</dbReference>
<dbReference type="eggNOG" id="KOG2490">
    <property type="taxonomic scope" value="Eukaryota"/>
</dbReference>
<reference evidence="8 9" key="1">
    <citation type="journal article" date="2011" name="Proc. Natl. Acad. Sci. U.S.A.">
        <title>Comparative genomics of xylose-fermenting fungi for enhanced biofuel production.</title>
        <authorList>
            <person name="Wohlbach D.J."/>
            <person name="Kuo A."/>
            <person name="Sato T.K."/>
            <person name="Potts K.M."/>
            <person name="Salamov A.A."/>
            <person name="LaButti K.M."/>
            <person name="Sun H."/>
            <person name="Clum A."/>
            <person name="Pangilinan J.L."/>
            <person name="Lindquist E.A."/>
            <person name="Lucas S."/>
            <person name="Lapidus A."/>
            <person name="Jin M."/>
            <person name="Gunawan C."/>
            <person name="Balan V."/>
            <person name="Dale B.E."/>
            <person name="Jeffries T.W."/>
            <person name="Zinkel R."/>
            <person name="Barry K.W."/>
            <person name="Grigoriev I.V."/>
            <person name="Gasch A.P."/>
        </authorList>
    </citation>
    <scope>NUCLEOTIDE SEQUENCE [LARGE SCALE GENOMIC DNA]</scope>
    <source>
        <strain evidence="9">ATCC 10573 / BCRC 21748 / CBS 615 / JCM 9827 / NBRC 10315 / NRRL Y-1498 / VKM Y-70</strain>
    </source>
</reference>
<evidence type="ECO:0000256" key="1">
    <source>
        <dbReference type="ARBA" id="ARBA00004141"/>
    </source>
</evidence>
<evidence type="ECO:0000256" key="6">
    <source>
        <dbReference type="SAM" id="MobiDB-lite"/>
    </source>
</evidence>
<feature type="compositionally biased region" description="Polar residues" evidence="6">
    <location>
        <begin position="1"/>
        <end position="11"/>
    </location>
</feature>
<evidence type="ECO:0000256" key="3">
    <source>
        <dbReference type="ARBA" id="ARBA00022692"/>
    </source>
</evidence>
<comment type="subcellular location">
    <subcellularLocation>
        <location evidence="1">Membrane</location>
        <topology evidence="1">Multi-pass membrane protein</topology>
    </subcellularLocation>
</comment>
<dbReference type="PANTHER" id="PTHR13317">
    <property type="entry name" value="TRANSMEMBRANE ANTERIOR POSTERIOR TRANSFORMATION PROTEIN 1 HOMOLOG"/>
    <property type="match status" value="1"/>
</dbReference>
<keyword evidence="9" id="KW-1185">Reference proteome</keyword>
<evidence type="ECO:0000256" key="2">
    <source>
        <dbReference type="ARBA" id="ARBA00008803"/>
    </source>
</evidence>
<gene>
    <name evidence="8" type="ORF">CANTEDRAFT_124417</name>
</gene>
<feature type="compositionally biased region" description="Basic residues" evidence="6">
    <location>
        <begin position="22"/>
        <end position="33"/>
    </location>
</feature>
<evidence type="ECO:0000256" key="7">
    <source>
        <dbReference type="SAM" id="Phobius"/>
    </source>
</evidence>
<dbReference type="Proteomes" id="UP000000707">
    <property type="component" value="Unassembled WGS sequence"/>
</dbReference>
<organism evidence="9">
    <name type="scientific">Candida tenuis (strain ATCC 10573 / BCRC 21748 / CBS 615 / JCM 9827 / NBRC 10315 / NRRL Y-1498 / VKM Y-70)</name>
    <name type="common">Yeast</name>
    <name type="synonym">Yamadazyma tenuis</name>
    <dbReference type="NCBI Taxonomy" id="590646"/>
    <lineage>
        <taxon>Eukaryota</taxon>
        <taxon>Fungi</taxon>
        <taxon>Dikarya</taxon>
        <taxon>Ascomycota</taxon>
        <taxon>Saccharomycotina</taxon>
        <taxon>Pichiomycetes</taxon>
        <taxon>Debaryomycetaceae</taxon>
        <taxon>Yamadazyma</taxon>
    </lineage>
</organism>
<sequence>MVGSPMSTATSVRPDHDIHTNSRPHQRAPRSRSRSGSTSRSASSAAASRQRSRSSATGSFINFLSNDPARNRPQPRNGDNRHFSLYRLLMLELNIPGNSKQKSGYAHSADVSDHEAYEQIIDMVKIPWVLEKFMGLGLMICTNSFLTLFTLVPIRIVVITFMAVQSTISEKSYTWQLISQKFRSVRRDVLTVVLILLSLSVLSLPPIDISKIYHDVRRQAQIKLYVTFGVLEVADKLCSSIGQNILGITFDLIESPPTRKNYFSTVLFFLGSVAYLCLHAYVLLYQTVSLNVAANSYSNALLTLLFSNQFSELRGSVFKKFDREGLFQLSMADLTERFQLSLMLGMITLRNILQLNSIGSGMIPSSWQTWNKWFGALFGPSIVVLGSEILVDWLKHCYISKFNRIKPRVYYNFIYVLALDYVEVFSSSSHKTSGEYELSDYTILTRRIGLPLLATTVCYLRMSLGNFVTLFTVETSSTVYSVLSSVLLMSVTFVILLLLRLMLGIALLKVTNAIKVNHENKLDEVHDSILETSDPTPSLLLRREGLLPEAEDLNTTPLSPLSPVSPQSPIPKTAADISFLPGLPNTEMSTINPATREFLYDNNENIPPTPEEKRNKDFIEKFETSYDEGLGEVQRYEMSSKRIW</sequence>
<comment type="similarity">
    <text evidence="2">Belongs to the TAPT1 family.</text>
</comment>
<feature type="transmembrane region" description="Helical" evidence="7">
    <location>
        <begin position="452"/>
        <end position="473"/>
    </location>
</feature>
<dbReference type="GO" id="GO:0005789">
    <property type="term" value="C:endoplasmic reticulum membrane"/>
    <property type="evidence" value="ECO:0007669"/>
    <property type="project" value="TreeGrafter"/>
</dbReference>
<evidence type="ECO:0000313" key="9">
    <source>
        <dbReference type="Proteomes" id="UP000000707"/>
    </source>
</evidence>
<feature type="region of interest" description="Disordered" evidence="6">
    <location>
        <begin position="1"/>
        <end position="79"/>
    </location>
</feature>
<accession>G3BBL9</accession>
<feature type="transmembrane region" description="Helical" evidence="7">
    <location>
        <begin position="189"/>
        <end position="209"/>
    </location>
</feature>
<protein>
    <submittedName>
        <fullName evidence="8">DUF747-domain-containing protein</fullName>
    </submittedName>
</protein>
<dbReference type="PANTHER" id="PTHR13317:SF4">
    <property type="entry name" value="TRANSMEMBRANE ANTERIOR POSTERIOR TRANSFORMATION PROTEIN 1 HOMOLOG"/>
    <property type="match status" value="1"/>
</dbReference>
<feature type="transmembrane region" description="Helical" evidence="7">
    <location>
        <begin position="133"/>
        <end position="164"/>
    </location>
</feature>
<evidence type="ECO:0000256" key="4">
    <source>
        <dbReference type="ARBA" id="ARBA00022989"/>
    </source>
</evidence>
<dbReference type="InterPro" id="IPR008010">
    <property type="entry name" value="Tatp1"/>
</dbReference>